<evidence type="ECO:0000256" key="4">
    <source>
        <dbReference type="ARBA" id="ARBA00023306"/>
    </source>
</evidence>
<dbReference type="EMBL" id="ACGT01000003">
    <property type="protein sequence ID" value="EEJ74569.1"/>
    <property type="molecule type" value="Genomic_DNA"/>
</dbReference>
<evidence type="ECO:0000313" key="9">
    <source>
        <dbReference type="Proteomes" id="UP000003531"/>
    </source>
</evidence>
<evidence type="ECO:0000259" key="7">
    <source>
        <dbReference type="Pfam" id="PF22642"/>
    </source>
</evidence>
<dbReference type="Gene3D" id="3.30.160.540">
    <property type="match status" value="1"/>
</dbReference>
<dbReference type="PANTHER" id="PTHR34108:SF1">
    <property type="entry name" value="SEPTUM SITE-DETERMINING PROTEIN MINC"/>
    <property type="match status" value="1"/>
</dbReference>
<dbReference type="PANTHER" id="PTHR34108">
    <property type="entry name" value="SEPTUM SITE-DETERMINING PROTEIN MINC"/>
    <property type="match status" value="1"/>
</dbReference>
<dbReference type="InterPro" id="IPR055219">
    <property type="entry name" value="MinC_N_1"/>
</dbReference>
<dbReference type="Gene3D" id="2.160.20.70">
    <property type="match status" value="1"/>
</dbReference>
<proteinExistence type="inferred from homology"/>
<comment type="similarity">
    <text evidence="1">Belongs to the MinC family.</text>
</comment>
<evidence type="ECO:0000256" key="1">
    <source>
        <dbReference type="ARBA" id="ARBA00006291"/>
    </source>
</evidence>
<dbReference type="SUPFAM" id="SSF63848">
    <property type="entry name" value="Cell-division inhibitor MinC, C-terminal domain"/>
    <property type="match status" value="1"/>
</dbReference>
<evidence type="ECO:0000313" key="8">
    <source>
        <dbReference type="EMBL" id="EEJ74569.1"/>
    </source>
</evidence>
<evidence type="ECO:0000256" key="3">
    <source>
        <dbReference type="ARBA" id="ARBA00023210"/>
    </source>
</evidence>
<protein>
    <submittedName>
        <fullName evidence="8">Putative septum site-determining protein MinC</fullName>
    </submittedName>
</protein>
<gene>
    <name evidence="8" type="primary">minC</name>
    <name evidence="8" type="ORF">HMPREF0545_0558</name>
</gene>
<dbReference type="GO" id="GO:1901891">
    <property type="term" value="P:regulation of cell septum assembly"/>
    <property type="evidence" value="ECO:0007669"/>
    <property type="project" value="InterPro"/>
</dbReference>
<keyword evidence="3" id="KW-0717">Septation</keyword>
<feature type="domain" description="Septum site-determining protein MinC N-terminal" evidence="7">
    <location>
        <begin position="10"/>
        <end position="88"/>
    </location>
</feature>
<keyword evidence="4" id="KW-0131">Cell cycle</keyword>
<dbReference type="Proteomes" id="UP000003531">
    <property type="component" value="Unassembled WGS sequence"/>
</dbReference>
<evidence type="ECO:0000256" key="5">
    <source>
        <dbReference type="ARBA" id="ARBA00046874"/>
    </source>
</evidence>
<dbReference type="InterPro" id="IPR013033">
    <property type="entry name" value="MinC"/>
</dbReference>
<keyword evidence="2" id="KW-0132">Cell division</keyword>
<dbReference type="InterPro" id="IPR005526">
    <property type="entry name" value="Septum_form_inhib_MinC_C"/>
</dbReference>
<accession>C2EFY6</accession>
<feature type="domain" description="Septum formation inhibitor MinC C-terminal" evidence="6">
    <location>
        <begin position="113"/>
        <end position="190"/>
    </location>
</feature>
<organism evidence="8 9">
    <name type="scientific">Ligilactobacillus salivarius DSM 20555 = ATCC 11741</name>
    <dbReference type="NCBI Taxonomy" id="1423799"/>
    <lineage>
        <taxon>Bacteria</taxon>
        <taxon>Bacillati</taxon>
        <taxon>Bacillota</taxon>
        <taxon>Bacilli</taxon>
        <taxon>Lactobacillales</taxon>
        <taxon>Lactobacillaceae</taxon>
        <taxon>Ligilactobacillus</taxon>
    </lineage>
</organism>
<dbReference type="Pfam" id="PF03775">
    <property type="entry name" value="MinC_C"/>
    <property type="match status" value="1"/>
</dbReference>
<dbReference type="GO" id="GO:0000902">
    <property type="term" value="P:cell morphogenesis"/>
    <property type="evidence" value="ECO:0007669"/>
    <property type="project" value="InterPro"/>
</dbReference>
<comment type="caution">
    <text evidence="8">The sequence shown here is derived from an EMBL/GenBank/DDBJ whole genome shotgun (WGS) entry which is preliminary data.</text>
</comment>
<dbReference type="GO" id="GO:0000917">
    <property type="term" value="P:division septum assembly"/>
    <property type="evidence" value="ECO:0007669"/>
    <property type="project" value="UniProtKB-KW"/>
</dbReference>
<dbReference type="HOGENOM" id="CLU_048711_1_0_9"/>
<comment type="subunit">
    <text evidence="5">Interacts with MinD and FtsZ.</text>
</comment>
<dbReference type="InterPro" id="IPR036145">
    <property type="entry name" value="MinC_C_sf"/>
</dbReference>
<name>C2EFY6_9LACO</name>
<reference evidence="8 9" key="1">
    <citation type="submission" date="2009-01" db="EMBL/GenBank/DDBJ databases">
        <authorList>
            <person name="Qin X."/>
            <person name="Bachman B."/>
            <person name="Battles P."/>
            <person name="Bell A."/>
            <person name="Bess C."/>
            <person name="Bickham C."/>
            <person name="Chaboub L."/>
            <person name="Chen D."/>
            <person name="Coyle M."/>
            <person name="Deiros D.R."/>
            <person name="Dinh H."/>
            <person name="Forbes L."/>
            <person name="Fowler G."/>
            <person name="Francisco L."/>
            <person name="Fu Q."/>
            <person name="Gubbala S."/>
            <person name="Hale W."/>
            <person name="Han Y."/>
            <person name="Hemphill L."/>
            <person name="Highlander S.K."/>
            <person name="Hirani K."/>
            <person name="Hogues M."/>
            <person name="Jackson L."/>
            <person name="Jakkamsetti A."/>
            <person name="Javaid M."/>
            <person name="Jiang H."/>
            <person name="Korchina V."/>
            <person name="Kovar C."/>
            <person name="Lara F."/>
            <person name="Lee S."/>
            <person name="Mata R."/>
            <person name="Mathew T."/>
            <person name="Moen C."/>
            <person name="Morales K."/>
            <person name="Munidasa M."/>
            <person name="Nazareth L."/>
            <person name="Ngo R."/>
            <person name="Nguyen L."/>
            <person name="Okwuonu G."/>
            <person name="Ongeri F."/>
            <person name="Patil S."/>
            <person name="Petrosino J."/>
            <person name="Pham C."/>
            <person name="Pham P."/>
            <person name="Pu L.-L."/>
            <person name="Puazo M."/>
            <person name="Raj R."/>
            <person name="Reid J."/>
            <person name="Rouhana J."/>
            <person name="Saada N."/>
            <person name="Shang Y."/>
            <person name="Simmons D."/>
            <person name="Thornton R."/>
            <person name="Warren J."/>
            <person name="Weissenberger G."/>
            <person name="Zhang J."/>
            <person name="Zhang L."/>
            <person name="Zhou C."/>
            <person name="Zhu D."/>
            <person name="Muzny D."/>
            <person name="Worley K."/>
            <person name="Gibbs R."/>
        </authorList>
    </citation>
    <scope>NUCLEOTIDE SEQUENCE [LARGE SCALE GENOMIC DNA]</scope>
    <source>
        <strain evidence="8 9">ATCC 11741</strain>
    </source>
</reference>
<evidence type="ECO:0000256" key="2">
    <source>
        <dbReference type="ARBA" id="ARBA00022618"/>
    </source>
</evidence>
<dbReference type="Pfam" id="PF22642">
    <property type="entry name" value="MinC_N_1"/>
    <property type="match status" value="1"/>
</dbReference>
<dbReference type="InterPro" id="IPR016098">
    <property type="entry name" value="CAP/MinC_C"/>
</dbReference>
<dbReference type="AlphaFoldDB" id="C2EFY6"/>
<sequence>MRGVSMQKSVVLKGYKDGYEIELKADAAFSQILIELTELFERLKHEKEKNDEKIAFNIKTGARLLTIDQKHEIEKIVDNYPNFLVHRIVSDVINTKEALQIMDSKNVHVNGDVIRNGQVKDITGDVLFLGNLHQGGVLRATGNIYVMGSVSGIIHAGFDSNVRSIILGDISGAQQLRIGDLVDIVDEEKVTAGTDSLVFVNDLHVLEFTSIDKLKSLRPKIFNQVGGF</sequence>
<evidence type="ECO:0000259" key="6">
    <source>
        <dbReference type="Pfam" id="PF03775"/>
    </source>
</evidence>